<proteinExistence type="predicted"/>
<protein>
    <recommendedName>
        <fullName evidence="2">F-box associated domain-containing protein</fullName>
    </recommendedName>
</protein>
<evidence type="ECO:0008006" key="2">
    <source>
        <dbReference type="Google" id="ProtNLM"/>
    </source>
</evidence>
<organism evidence="1">
    <name type="scientific">Aegilops tauschii</name>
    <name type="common">Tausch's goatgrass</name>
    <name type="synonym">Aegilops squarrosa</name>
    <dbReference type="NCBI Taxonomy" id="37682"/>
    <lineage>
        <taxon>Eukaryota</taxon>
        <taxon>Viridiplantae</taxon>
        <taxon>Streptophyta</taxon>
        <taxon>Embryophyta</taxon>
        <taxon>Tracheophyta</taxon>
        <taxon>Spermatophyta</taxon>
        <taxon>Magnoliopsida</taxon>
        <taxon>Liliopsida</taxon>
        <taxon>Poales</taxon>
        <taxon>Poaceae</taxon>
        <taxon>BOP clade</taxon>
        <taxon>Pooideae</taxon>
        <taxon>Triticodae</taxon>
        <taxon>Triticeae</taxon>
        <taxon>Triticinae</taxon>
        <taxon>Aegilops</taxon>
    </lineage>
</organism>
<dbReference type="AlphaFoldDB" id="M8BSZ3"/>
<evidence type="ECO:0000313" key="1">
    <source>
        <dbReference type="EnsemblPlants" id="EMT24908"/>
    </source>
</evidence>
<name>M8BSZ3_AEGTA</name>
<reference evidence="1" key="1">
    <citation type="submission" date="2015-06" db="UniProtKB">
        <authorList>
            <consortium name="EnsemblPlants"/>
        </authorList>
    </citation>
    <scope>IDENTIFICATION</scope>
</reference>
<dbReference type="PANTHER" id="PTHR34591:SF33">
    <property type="entry name" value="F-BOX DOMAIN-CONTAINING PROTEIN"/>
    <property type="match status" value="1"/>
</dbReference>
<dbReference type="PANTHER" id="PTHR34591">
    <property type="entry name" value="OS03G0653100 PROTEIN-RELATED"/>
    <property type="match status" value="1"/>
</dbReference>
<accession>M8BSZ3</accession>
<dbReference type="EnsemblPlants" id="EMT24908">
    <property type="protein sequence ID" value="EMT24908"/>
    <property type="gene ID" value="F775_17383"/>
</dbReference>
<sequence>MARTSALLTRDQVLIRGSTPFYLIFLSSSHTRFFFFKFIQDLQKNQISKIFLKTTFVGYAHEMQPRPPSSRKNLGFLRHPTMPPVVSLVSGGRAMAARWTPSLAGGTDIAQFLRVFSSEGTHRDRVCVCAFLEDGPRLYYVCNPATVRCARLPALPTLYFWTIFLAFDPTVSRHLRPIKEAVRSRVKAQELLCGLFEEDQPYEDEGNEGQDEVDQTHEQVVEDQPEDEVLSLMVFSSRTNRWESREFVPGSCCTSQRLYDMLPAYENYNQIWKSAVYWRGSLYVHCGNNILMVLRNSRVTYDMVQLPGIPCDEEEHRGILPSRSVLASYEKGIYYVALNMFQLQVWKLTEPIDGQLRWTLTHEANLSPFGHQIKLSSQAIKPMAQWELVESSEAKVSLFEPLSGQSKEEDDEEEQAKSGSGYLWDSDEDNFIDLDEGVADRPEPLECWWYCRIIGMHPRKDVLLLHMNGRAMAYHLSTSRMQHLGKGLVKEVGRRNGVERAFPYRPCYMDALPVGKMSE</sequence>